<dbReference type="OrthoDB" id="9784774at2"/>
<evidence type="ECO:0000259" key="4">
    <source>
        <dbReference type="PROSITE" id="PS51084"/>
    </source>
</evidence>
<organism evidence="6 7">
    <name type="scientific">Dielma fastidiosa</name>
    <dbReference type="NCBI Taxonomy" id="1034346"/>
    <lineage>
        <taxon>Bacteria</taxon>
        <taxon>Bacillati</taxon>
        <taxon>Bacillota</taxon>
        <taxon>Erysipelotrichia</taxon>
        <taxon>Erysipelotrichales</taxon>
        <taxon>Erysipelotrichaceae</taxon>
        <taxon>Dielma</taxon>
    </lineage>
</organism>
<evidence type="ECO:0000313" key="7">
    <source>
        <dbReference type="Proteomes" id="UP000247612"/>
    </source>
</evidence>
<gene>
    <name evidence="6" type="ORF">DES51_10363</name>
    <name evidence="5" type="ORF">MQE39_00350</name>
</gene>
<dbReference type="SUPFAM" id="SSF54197">
    <property type="entry name" value="HIT-like"/>
    <property type="match status" value="1"/>
</dbReference>
<protein>
    <submittedName>
        <fullName evidence="5">HIT family protein</fullName>
    </submittedName>
    <submittedName>
        <fullName evidence="6">Histidine triad (HIT) family protein</fullName>
    </submittedName>
</protein>
<dbReference type="CDD" id="cd01277">
    <property type="entry name" value="HINT_subgroup"/>
    <property type="match status" value="1"/>
</dbReference>
<dbReference type="STRING" id="1034346.GCA_000313565_02114"/>
<dbReference type="PANTHER" id="PTHR46648">
    <property type="entry name" value="HIT FAMILY PROTEIN 1"/>
    <property type="match status" value="1"/>
</dbReference>
<proteinExistence type="predicted"/>
<reference evidence="6 7" key="1">
    <citation type="submission" date="2018-05" db="EMBL/GenBank/DDBJ databases">
        <title>Genomic Encyclopedia of Type Strains, Phase IV (KMG-IV): sequencing the most valuable type-strain genomes for metagenomic binning, comparative biology and taxonomic classification.</title>
        <authorList>
            <person name="Goeker M."/>
        </authorList>
    </citation>
    <scope>NUCLEOTIDE SEQUENCE [LARGE SCALE GENOMIC DNA]</scope>
    <source>
        <strain evidence="6 7">JC118</strain>
    </source>
</reference>
<dbReference type="Pfam" id="PF01230">
    <property type="entry name" value="HIT"/>
    <property type="match status" value="1"/>
</dbReference>
<dbReference type="InterPro" id="IPR019808">
    <property type="entry name" value="Histidine_triad_CS"/>
</dbReference>
<dbReference type="Gene3D" id="3.30.428.10">
    <property type="entry name" value="HIT-like"/>
    <property type="match status" value="1"/>
</dbReference>
<evidence type="ECO:0000313" key="6">
    <source>
        <dbReference type="EMBL" id="PXX80472.1"/>
    </source>
</evidence>
<dbReference type="PRINTS" id="PR00332">
    <property type="entry name" value="HISTRIAD"/>
</dbReference>
<keyword evidence="7" id="KW-1185">Reference proteome</keyword>
<evidence type="ECO:0000313" key="5">
    <source>
        <dbReference type="EMBL" id="MDY5166578.1"/>
    </source>
</evidence>
<evidence type="ECO:0000256" key="3">
    <source>
        <dbReference type="PROSITE-ProRule" id="PRU00464"/>
    </source>
</evidence>
<dbReference type="RefSeq" id="WP_022938417.1">
    <property type="nucleotide sequence ID" value="NZ_BAABZA010000009.1"/>
</dbReference>
<dbReference type="Proteomes" id="UP001276902">
    <property type="component" value="Unassembled WGS sequence"/>
</dbReference>
<evidence type="ECO:0000256" key="1">
    <source>
        <dbReference type="PIRSR" id="PIRSR601310-1"/>
    </source>
</evidence>
<dbReference type="GO" id="GO:0003824">
    <property type="term" value="F:catalytic activity"/>
    <property type="evidence" value="ECO:0007669"/>
    <property type="project" value="InterPro"/>
</dbReference>
<dbReference type="EMBL" id="QJKH01000003">
    <property type="protein sequence ID" value="PXX80472.1"/>
    <property type="molecule type" value="Genomic_DNA"/>
</dbReference>
<feature type="short sequence motif" description="Histidine triad motif" evidence="2 3">
    <location>
        <begin position="95"/>
        <end position="99"/>
    </location>
</feature>
<reference evidence="5" key="2">
    <citation type="submission" date="2022-03" db="EMBL/GenBank/DDBJ databases">
        <title>First case of bacteraemia caused by Dielma fastidiosa in a patient hospitalised with diverticulitis.</title>
        <authorList>
            <person name="Forman-Ankjaer B."/>
            <person name="Hvid-Jensen F."/>
            <person name="Kobel C.M."/>
            <person name="Greve T."/>
        </authorList>
    </citation>
    <scope>NUCLEOTIDE SEQUENCE</scope>
    <source>
        <strain evidence="5">AUH_DF_2021</strain>
    </source>
</reference>
<dbReference type="GO" id="GO:0009117">
    <property type="term" value="P:nucleotide metabolic process"/>
    <property type="evidence" value="ECO:0007669"/>
    <property type="project" value="TreeGrafter"/>
</dbReference>
<dbReference type="PROSITE" id="PS00892">
    <property type="entry name" value="HIT_1"/>
    <property type="match status" value="1"/>
</dbReference>
<dbReference type="EMBL" id="JALDAW010000002">
    <property type="protein sequence ID" value="MDY5166578.1"/>
    <property type="molecule type" value="Genomic_DNA"/>
</dbReference>
<dbReference type="PANTHER" id="PTHR46648:SF1">
    <property type="entry name" value="ADENOSINE 5'-MONOPHOSPHORAMIDASE HNT1"/>
    <property type="match status" value="1"/>
</dbReference>
<comment type="caution">
    <text evidence="6">The sequence shown here is derived from an EMBL/GenBank/DDBJ whole genome shotgun (WGS) entry which is preliminary data.</text>
</comment>
<dbReference type="Proteomes" id="UP000247612">
    <property type="component" value="Unassembled WGS sequence"/>
</dbReference>
<dbReference type="InterPro" id="IPR001310">
    <property type="entry name" value="Histidine_triad_HIT"/>
</dbReference>
<accession>A0A318KV79</accession>
<dbReference type="AlphaFoldDB" id="A0A318KV79"/>
<sequence>MCIFCSIVNKEIPSSCIYEDDQVMAFLDLSQVTKGHTLVVPKKHYDNLLECDDETLAHLIQVVKMLAVRISERLNAQGVNVLNNTHEAAGQTVNHLHFHIIPRYSENDAVVIQFNESEKQDLDELVKILK</sequence>
<evidence type="ECO:0000256" key="2">
    <source>
        <dbReference type="PIRSR" id="PIRSR601310-3"/>
    </source>
</evidence>
<name>A0A318KV79_9FIRM</name>
<dbReference type="InterPro" id="IPR039384">
    <property type="entry name" value="HINT"/>
</dbReference>
<dbReference type="InterPro" id="IPR011146">
    <property type="entry name" value="HIT-like"/>
</dbReference>
<dbReference type="PROSITE" id="PS51084">
    <property type="entry name" value="HIT_2"/>
    <property type="match status" value="1"/>
</dbReference>
<dbReference type="InterPro" id="IPR036265">
    <property type="entry name" value="HIT-like_sf"/>
</dbReference>
<feature type="active site" description="Tele-AMP-histidine intermediate" evidence="1">
    <location>
        <position position="97"/>
    </location>
</feature>
<feature type="domain" description="HIT" evidence="4">
    <location>
        <begin position="3"/>
        <end position="111"/>
    </location>
</feature>